<dbReference type="Proteomes" id="UP001203945">
    <property type="component" value="Unassembled WGS sequence"/>
</dbReference>
<evidence type="ECO:0000313" key="10">
    <source>
        <dbReference type="EMBL" id="MCQ0970654.1"/>
    </source>
</evidence>
<dbReference type="InterPro" id="IPR003593">
    <property type="entry name" value="AAA+_ATPase"/>
</dbReference>
<evidence type="ECO:0000256" key="2">
    <source>
        <dbReference type="ARBA" id="ARBA00022741"/>
    </source>
</evidence>
<feature type="domain" description="Sigma-54 factor interaction" evidence="8">
    <location>
        <begin position="141"/>
        <end position="366"/>
    </location>
</feature>
<keyword evidence="2" id="KW-0547">Nucleotide-binding</keyword>
<dbReference type="InterPro" id="IPR002078">
    <property type="entry name" value="Sigma_54_int"/>
</dbReference>
<dbReference type="EMBL" id="JAKZEU010000003">
    <property type="protein sequence ID" value="MCQ0970654.1"/>
    <property type="molecule type" value="Genomic_DNA"/>
</dbReference>
<keyword evidence="5" id="KW-0805">Transcription regulation</keyword>
<dbReference type="InterPro" id="IPR025944">
    <property type="entry name" value="Sigma_54_int_dom_CS"/>
</dbReference>
<accession>A0ABT1MSE7</accession>
<dbReference type="SMART" id="SM00382">
    <property type="entry name" value="AAA"/>
    <property type="match status" value="1"/>
</dbReference>
<dbReference type="PROSITE" id="PS50110">
    <property type="entry name" value="RESPONSE_REGULATORY"/>
    <property type="match status" value="1"/>
</dbReference>
<keyword evidence="3" id="KW-0067">ATP-binding</keyword>
<dbReference type="Pfam" id="PF25601">
    <property type="entry name" value="AAA_lid_14"/>
    <property type="match status" value="1"/>
</dbReference>
<dbReference type="Pfam" id="PF00158">
    <property type="entry name" value="Sigma54_activat"/>
    <property type="match status" value="1"/>
</dbReference>
<evidence type="ECO:0000313" key="11">
    <source>
        <dbReference type="Proteomes" id="UP001203945"/>
    </source>
</evidence>
<dbReference type="PANTHER" id="PTHR32071">
    <property type="entry name" value="TRANSCRIPTIONAL REGULATORY PROTEIN"/>
    <property type="match status" value="1"/>
</dbReference>
<dbReference type="PROSITE" id="PS50045">
    <property type="entry name" value="SIGMA54_INTERACT_4"/>
    <property type="match status" value="1"/>
</dbReference>
<evidence type="ECO:0000259" key="8">
    <source>
        <dbReference type="PROSITE" id="PS50045"/>
    </source>
</evidence>
<dbReference type="RefSeq" id="WP_255329675.1">
    <property type="nucleotide sequence ID" value="NZ_JAKZEU010000003.1"/>
</dbReference>
<dbReference type="Gene3D" id="3.40.50.2300">
    <property type="match status" value="1"/>
</dbReference>
<keyword evidence="1 7" id="KW-0597">Phosphoprotein</keyword>
<organism evidence="10 11">
    <name type="scientific">Paracoccus albicereus</name>
    <dbReference type="NCBI Taxonomy" id="2922394"/>
    <lineage>
        <taxon>Bacteria</taxon>
        <taxon>Pseudomonadati</taxon>
        <taxon>Pseudomonadota</taxon>
        <taxon>Alphaproteobacteria</taxon>
        <taxon>Rhodobacterales</taxon>
        <taxon>Paracoccaceae</taxon>
        <taxon>Paracoccus</taxon>
    </lineage>
</organism>
<comment type="caution">
    <text evidence="10">The sequence shown here is derived from an EMBL/GenBank/DDBJ whole genome shotgun (WGS) entry which is preliminary data.</text>
</comment>
<evidence type="ECO:0000256" key="1">
    <source>
        <dbReference type="ARBA" id="ARBA00022553"/>
    </source>
</evidence>
<gene>
    <name evidence="10" type="ORF">MLD63_09480</name>
</gene>
<dbReference type="SMART" id="SM00448">
    <property type="entry name" value="REC"/>
    <property type="match status" value="1"/>
</dbReference>
<keyword evidence="4" id="KW-0902">Two-component regulatory system</keyword>
<dbReference type="PANTHER" id="PTHR32071:SF17">
    <property type="entry name" value="TRANSCRIPTIONAL REGULATOR (NTRC FAMILY)"/>
    <property type="match status" value="1"/>
</dbReference>
<keyword evidence="6" id="KW-0804">Transcription</keyword>
<evidence type="ECO:0000256" key="4">
    <source>
        <dbReference type="ARBA" id="ARBA00023012"/>
    </source>
</evidence>
<name>A0ABT1MSE7_9RHOB</name>
<dbReference type="InterPro" id="IPR001789">
    <property type="entry name" value="Sig_transdc_resp-reg_receiver"/>
</dbReference>
<dbReference type="InterPro" id="IPR009057">
    <property type="entry name" value="Homeodomain-like_sf"/>
</dbReference>
<evidence type="ECO:0000256" key="3">
    <source>
        <dbReference type="ARBA" id="ARBA00022840"/>
    </source>
</evidence>
<dbReference type="InterPro" id="IPR011006">
    <property type="entry name" value="CheY-like_superfamily"/>
</dbReference>
<dbReference type="PROSITE" id="PS00688">
    <property type="entry name" value="SIGMA54_INTERACT_3"/>
    <property type="match status" value="1"/>
</dbReference>
<dbReference type="Gene3D" id="1.10.8.60">
    <property type="match status" value="1"/>
</dbReference>
<dbReference type="CDD" id="cd17550">
    <property type="entry name" value="REC_NtrX-like"/>
    <property type="match status" value="1"/>
</dbReference>
<dbReference type="InterPro" id="IPR058031">
    <property type="entry name" value="AAA_lid_NorR"/>
</dbReference>
<proteinExistence type="predicted"/>
<dbReference type="SUPFAM" id="SSF46689">
    <property type="entry name" value="Homeodomain-like"/>
    <property type="match status" value="1"/>
</dbReference>
<feature type="domain" description="Response regulatory" evidence="9">
    <location>
        <begin position="3"/>
        <end position="119"/>
    </location>
</feature>
<reference evidence="10 11" key="1">
    <citation type="submission" date="2022-03" db="EMBL/GenBank/DDBJ databases">
        <authorList>
            <person name="He Y."/>
        </authorList>
    </citation>
    <scope>NUCLEOTIDE SEQUENCE [LARGE SCALE GENOMIC DNA]</scope>
    <source>
        <strain evidence="10 11">TK19116</strain>
    </source>
</reference>
<dbReference type="SUPFAM" id="SSF52540">
    <property type="entry name" value="P-loop containing nucleoside triphosphate hydrolases"/>
    <property type="match status" value="1"/>
</dbReference>
<dbReference type="Pfam" id="PF02954">
    <property type="entry name" value="HTH_8"/>
    <property type="match status" value="1"/>
</dbReference>
<sequence length="462" mass="51368">MSDILIVDDERDIRELIADILKDEGFTTRVAGTSDDALNELNAAEPSLLVLDIWLKDSRMDGIDILKHVKRNNPDVPVIIISGHGNIEIAVAAIKQGAYDFIEKPFNIDQLMVVVNRAMETSRLRRENSSLRRGNGGSAEMLGQSPAFKRLRDNLDKVAKSNGRVMLTGEPGAGKEMAARYIHTHSPRSGAPFITVSCATIEPERMEEVLFGRETPERGVEPGLLEQAHGGVIYFDEVADMPVGTQPKILRVLTEQQFSRAGGTDKVRVDLRVISSTNRDLAMEIAAGRFRQELYDRLNVVPVPVPALAERRDDIPLLAQHFIERCHADQGLFQRELPDETIAALQAMRWPGNIRQLRNMIERVLILAEGTGPIMPTELEPQGRSNADGEPLSLGPQVTAMALREAREMFEREYLLAQIGRFDGNISRTAQFVGMERSALHRKLKSLGVVGGVRIEEEMMGK</sequence>
<dbReference type="Pfam" id="PF00072">
    <property type="entry name" value="Response_reg"/>
    <property type="match status" value="1"/>
</dbReference>
<evidence type="ECO:0000256" key="6">
    <source>
        <dbReference type="ARBA" id="ARBA00023163"/>
    </source>
</evidence>
<keyword evidence="11" id="KW-1185">Reference proteome</keyword>
<dbReference type="SUPFAM" id="SSF52172">
    <property type="entry name" value="CheY-like"/>
    <property type="match status" value="1"/>
</dbReference>
<evidence type="ECO:0000259" key="9">
    <source>
        <dbReference type="PROSITE" id="PS50110"/>
    </source>
</evidence>
<feature type="modified residue" description="4-aspartylphosphate" evidence="7">
    <location>
        <position position="52"/>
    </location>
</feature>
<evidence type="ECO:0000256" key="7">
    <source>
        <dbReference type="PROSITE-ProRule" id="PRU00169"/>
    </source>
</evidence>
<protein>
    <submittedName>
        <fullName evidence="10">Sigma-54 dependent transcriptional regulator</fullName>
    </submittedName>
</protein>
<evidence type="ECO:0000256" key="5">
    <source>
        <dbReference type="ARBA" id="ARBA00023015"/>
    </source>
</evidence>
<dbReference type="InterPro" id="IPR027417">
    <property type="entry name" value="P-loop_NTPase"/>
</dbReference>
<dbReference type="InterPro" id="IPR002197">
    <property type="entry name" value="HTH_Fis"/>
</dbReference>
<dbReference type="Gene3D" id="3.40.50.300">
    <property type="entry name" value="P-loop containing nucleotide triphosphate hydrolases"/>
    <property type="match status" value="1"/>
</dbReference>
<dbReference type="CDD" id="cd00009">
    <property type="entry name" value="AAA"/>
    <property type="match status" value="1"/>
</dbReference>
<dbReference type="Gene3D" id="1.10.10.60">
    <property type="entry name" value="Homeodomain-like"/>
    <property type="match status" value="1"/>
</dbReference>